<keyword evidence="5" id="KW-1185">Reference proteome</keyword>
<keyword evidence="2" id="KW-1133">Transmembrane helix</keyword>
<name>A0A5Q0LID1_9ACTN</name>
<feature type="region of interest" description="Disordered" evidence="1">
    <location>
        <begin position="177"/>
        <end position="276"/>
    </location>
</feature>
<evidence type="ECO:0000259" key="3">
    <source>
        <dbReference type="Pfam" id="PF01471"/>
    </source>
</evidence>
<dbReference type="AlphaFoldDB" id="A0A5Q0LID1"/>
<dbReference type="InterPro" id="IPR002477">
    <property type="entry name" value="Peptidoglycan-bd-like"/>
</dbReference>
<sequence length="339" mass="33968">MTEPNGHVCPECAVPRAGDGTPSCACTLRASDALRDARTAEAAAAEDFDPLRIRPYVELGVGGGGEPSGAARGGVDGGGDEDASARTMRLGRVPADDTVALFRVGHGMPAPGAGAGAGAGAEADADTDRGAGAGRPRRGRRTALLAAAGVVVAVAAAGFVSGLFSYDAPARDGALPDEVRASVPDPSPTSASASASAPRSSRSAVAAAPSSTGPSPSASASTASASPSSSASPSRSAGPSQSPRSPATTAPAAPGQETSPSNGQLSATLRRGDRGPEVTELQLRLRQLFLYNGKADGTYSRQVEDAVRRYQWARGIRSDEQGVYGTATRASLESETREP</sequence>
<proteinExistence type="predicted"/>
<feature type="region of interest" description="Disordered" evidence="1">
    <location>
        <begin position="113"/>
        <end position="137"/>
    </location>
</feature>
<dbReference type="KEGG" id="sfy:GFH48_28145"/>
<keyword evidence="2" id="KW-0812">Transmembrane</keyword>
<accession>A0A5Q0LID1</accession>
<feature type="transmembrane region" description="Helical" evidence="2">
    <location>
        <begin position="143"/>
        <end position="166"/>
    </location>
</feature>
<protein>
    <submittedName>
        <fullName evidence="4">Peptidoglycan-binding protein</fullName>
    </submittedName>
</protein>
<feature type="compositionally biased region" description="Gly residues" evidence="1">
    <location>
        <begin position="60"/>
        <end position="77"/>
    </location>
</feature>
<feature type="domain" description="Peptidoglycan binding-like" evidence="3">
    <location>
        <begin position="274"/>
        <end position="332"/>
    </location>
</feature>
<reference evidence="4 5" key="1">
    <citation type="submission" date="2019-10" db="EMBL/GenBank/DDBJ databases">
        <title>A novel species.</title>
        <authorList>
            <person name="Gao J."/>
        </authorList>
    </citation>
    <scope>NUCLEOTIDE SEQUENCE [LARGE SCALE GENOMIC DNA]</scope>
    <source>
        <strain evidence="4 5">QMT-28</strain>
    </source>
</reference>
<gene>
    <name evidence="4" type="ORF">GFH48_28145</name>
</gene>
<dbReference type="Gene3D" id="1.10.101.10">
    <property type="entry name" value="PGBD-like superfamily/PGBD"/>
    <property type="match status" value="1"/>
</dbReference>
<keyword evidence="2" id="KW-0472">Membrane</keyword>
<feature type="compositionally biased region" description="Low complexity" evidence="1">
    <location>
        <begin position="181"/>
        <end position="254"/>
    </location>
</feature>
<feature type="compositionally biased region" description="Polar residues" evidence="1">
    <location>
        <begin position="256"/>
        <end position="267"/>
    </location>
</feature>
<dbReference type="Proteomes" id="UP000326179">
    <property type="component" value="Chromosome"/>
</dbReference>
<evidence type="ECO:0000313" key="4">
    <source>
        <dbReference type="EMBL" id="QFZ76621.1"/>
    </source>
</evidence>
<dbReference type="InterPro" id="IPR036366">
    <property type="entry name" value="PGBDSf"/>
</dbReference>
<dbReference type="InterPro" id="IPR036365">
    <property type="entry name" value="PGBD-like_sf"/>
</dbReference>
<evidence type="ECO:0000313" key="5">
    <source>
        <dbReference type="Proteomes" id="UP000326179"/>
    </source>
</evidence>
<dbReference type="SUPFAM" id="SSF47090">
    <property type="entry name" value="PGBD-like"/>
    <property type="match status" value="1"/>
</dbReference>
<feature type="region of interest" description="Disordered" evidence="1">
    <location>
        <begin position="59"/>
        <end position="83"/>
    </location>
</feature>
<evidence type="ECO:0000256" key="1">
    <source>
        <dbReference type="SAM" id="MobiDB-lite"/>
    </source>
</evidence>
<dbReference type="EMBL" id="CP045643">
    <property type="protein sequence ID" value="QFZ76621.1"/>
    <property type="molecule type" value="Genomic_DNA"/>
</dbReference>
<dbReference type="Pfam" id="PF01471">
    <property type="entry name" value="PG_binding_1"/>
    <property type="match status" value="1"/>
</dbReference>
<evidence type="ECO:0000256" key="2">
    <source>
        <dbReference type="SAM" id="Phobius"/>
    </source>
</evidence>
<dbReference type="RefSeq" id="WP_153290843.1">
    <property type="nucleotide sequence ID" value="NZ_CP045643.1"/>
</dbReference>
<organism evidence="4 5">
    <name type="scientific">Streptomyces fagopyri</name>
    <dbReference type="NCBI Taxonomy" id="2662397"/>
    <lineage>
        <taxon>Bacteria</taxon>
        <taxon>Bacillati</taxon>
        <taxon>Actinomycetota</taxon>
        <taxon>Actinomycetes</taxon>
        <taxon>Kitasatosporales</taxon>
        <taxon>Streptomycetaceae</taxon>
        <taxon>Streptomyces</taxon>
    </lineage>
</organism>